<dbReference type="InterPro" id="IPR001436">
    <property type="entry name" value="Alpha-crystallin/sHSP_animal"/>
</dbReference>
<keyword evidence="5" id="KW-1133">Transmembrane helix</keyword>
<dbReference type="SUPFAM" id="SSF49764">
    <property type="entry name" value="HSP20-like chaperones"/>
    <property type="match status" value="1"/>
</dbReference>
<dbReference type="GO" id="GO:0009408">
    <property type="term" value="P:response to heat"/>
    <property type="evidence" value="ECO:0007669"/>
    <property type="project" value="TreeGrafter"/>
</dbReference>
<dbReference type="CDD" id="cd06526">
    <property type="entry name" value="metazoan_ACD"/>
    <property type="match status" value="1"/>
</dbReference>
<evidence type="ECO:0000256" key="3">
    <source>
        <dbReference type="RuleBase" id="RU003616"/>
    </source>
</evidence>
<dbReference type="GO" id="GO:0051082">
    <property type="term" value="F:unfolded protein binding"/>
    <property type="evidence" value="ECO:0007669"/>
    <property type="project" value="TreeGrafter"/>
</dbReference>
<organism evidence="7 8">
    <name type="scientific">Rhipicephalus sanguineus</name>
    <name type="common">Brown dog tick</name>
    <name type="synonym">Ixodes sanguineus</name>
    <dbReference type="NCBI Taxonomy" id="34632"/>
    <lineage>
        <taxon>Eukaryota</taxon>
        <taxon>Metazoa</taxon>
        <taxon>Ecdysozoa</taxon>
        <taxon>Arthropoda</taxon>
        <taxon>Chelicerata</taxon>
        <taxon>Arachnida</taxon>
        <taxon>Acari</taxon>
        <taxon>Parasitiformes</taxon>
        <taxon>Ixodida</taxon>
        <taxon>Ixodoidea</taxon>
        <taxon>Ixodidae</taxon>
        <taxon>Rhipicephalinae</taxon>
        <taxon>Rhipicephalus</taxon>
        <taxon>Rhipicephalus</taxon>
    </lineage>
</organism>
<dbReference type="PANTHER" id="PTHR45640">
    <property type="entry name" value="HEAT SHOCK PROTEIN HSP-12.2-RELATED"/>
    <property type="match status" value="1"/>
</dbReference>
<evidence type="ECO:0000256" key="4">
    <source>
        <dbReference type="SAM" id="MobiDB-lite"/>
    </source>
</evidence>
<accession>A0A9D4SNG6</accession>
<protein>
    <recommendedName>
        <fullName evidence="6">SHSP domain-containing protein</fullName>
    </recommendedName>
</protein>
<feature type="compositionally biased region" description="Gly residues" evidence="4">
    <location>
        <begin position="223"/>
        <end position="240"/>
    </location>
</feature>
<evidence type="ECO:0000259" key="6">
    <source>
        <dbReference type="PROSITE" id="PS01031"/>
    </source>
</evidence>
<name>A0A9D4SNG6_RHISA</name>
<keyword evidence="8" id="KW-1185">Reference proteome</keyword>
<keyword evidence="5" id="KW-0472">Membrane</keyword>
<reference evidence="7" key="2">
    <citation type="submission" date="2021-09" db="EMBL/GenBank/DDBJ databases">
        <authorList>
            <person name="Jia N."/>
            <person name="Wang J."/>
            <person name="Shi W."/>
            <person name="Du L."/>
            <person name="Sun Y."/>
            <person name="Zhan W."/>
            <person name="Jiang J."/>
            <person name="Wang Q."/>
            <person name="Zhang B."/>
            <person name="Ji P."/>
            <person name="Sakyi L.B."/>
            <person name="Cui X."/>
            <person name="Yuan T."/>
            <person name="Jiang B."/>
            <person name="Yang W."/>
            <person name="Lam T.T.-Y."/>
            <person name="Chang Q."/>
            <person name="Ding S."/>
            <person name="Wang X."/>
            <person name="Zhu J."/>
            <person name="Ruan X."/>
            <person name="Zhao L."/>
            <person name="Wei J."/>
            <person name="Que T."/>
            <person name="Du C."/>
            <person name="Cheng J."/>
            <person name="Dai P."/>
            <person name="Han X."/>
            <person name="Huang E."/>
            <person name="Gao Y."/>
            <person name="Liu J."/>
            <person name="Shao H."/>
            <person name="Ye R."/>
            <person name="Li L."/>
            <person name="Wei W."/>
            <person name="Wang X."/>
            <person name="Wang C."/>
            <person name="Huo Q."/>
            <person name="Li W."/>
            <person name="Guo W."/>
            <person name="Chen H."/>
            <person name="Chen S."/>
            <person name="Zhou L."/>
            <person name="Zhou L."/>
            <person name="Ni X."/>
            <person name="Tian J."/>
            <person name="Zhou Y."/>
            <person name="Sheng Y."/>
            <person name="Liu T."/>
            <person name="Pan Y."/>
            <person name="Xia L."/>
            <person name="Li J."/>
            <person name="Zhao F."/>
            <person name="Cao W."/>
        </authorList>
    </citation>
    <scope>NUCLEOTIDE SEQUENCE</scope>
    <source>
        <strain evidence="7">Rsan-2018</strain>
        <tissue evidence="7">Larvae</tissue>
    </source>
</reference>
<dbReference type="InterPro" id="IPR002068">
    <property type="entry name" value="A-crystallin/Hsp20_dom"/>
</dbReference>
<dbReference type="VEuPathDB" id="VectorBase:RSAN_045333"/>
<dbReference type="Proteomes" id="UP000821837">
    <property type="component" value="Unassembled WGS sequence"/>
</dbReference>
<dbReference type="PRINTS" id="PR00299">
    <property type="entry name" value="ACRYSTALLIN"/>
</dbReference>
<evidence type="ECO:0000256" key="2">
    <source>
        <dbReference type="PROSITE-ProRule" id="PRU00285"/>
    </source>
</evidence>
<proteinExistence type="inferred from homology"/>
<comment type="caution">
    <text evidence="7">The sequence shown here is derived from an EMBL/GenBank/DDBJ whole genome shotgun (WGS) entry which is preliminary data.</text>
</comment>
<dbReference type="InterPro" id="IPR008978">
    <property type="entry name" value="HSP20-like_chaperone"/>
</dbReference>
<dbReference type="PANTHER" id="PTHR45640:SF13">
    <property type="entry name" value="HEAT SHOCK PROTEIN 22-RELATED"/>
    <property type="match status" value="1"/>
</dbReference>
<keyword evidence="1" id="KW-0346">Stress response</keyword>
<dbReference type="Gene3D" id="2.60.40.790">
    <property type="match status" value="1"/>
</dbReference>
<evidence type="ECO:0000256" key="5">
    <source>
        <dbReference type="SAM" id="Phobius"/>
    </source>
</evidence>
<gene>
    <name evidence="7" type="ORF">HPB52_014270</name>
</gene>
<feature type="domain" description="SHSP" evidence="6">
    <location>
        <begin position="55"/>
        <end position="169"/>
    </location>
</feature>
<reference evidence="7" key="1">
    <citation type="journal article" date="2020" name="Cell">
        <title>Large-Scale Comparative Analyses of Tick Genomes Elucidate Their Genetic Diversity and Vector Capacities.</title>
        <authorList>
            <consortium name="Tick Genome and Microbiome Consortium (TIGMIC)"/>
            <person name="Jia N."/>
            <person name="Wang J."/>
            <person name="Shi W."/>
            <person name="Du L."/>
            <person name="Sun Y."/>
            <person name="Zhan W."/>
            <person name="Jiang J.F."/>
            <person name="Wang Q."/>
            <person name="Zhang B."/>
            <person name="Ji P."/>
            <person name="Bell-Sakyi L."/>
            <person name="Cui X.M."/>
            <person name="Yuan T.T."/>
            <person name="Jiang B.G."/>
            <person name="Yang W.F."/>
            <person name="Lam T.T."/>
            <person name="Chang Q.C."/>
            <person name="Ding S.J."/>
            <person name="Wang X.J."/>
            <person name="Zhu J.G."/>
            <person name="Ruan X.D."/>
            <person name="Zhao L."/>
            <person name="Wei J.T."/>
            <person name="Ye R.Z."/>
            <person name="Que T.C."/>
            <person name="Du C.H."/>
            <person name="Zhou Y.H."/>
            <person name="Cheng J.X."/>
            <person name="Dai P.F."/>
            <person name="Guo W.B."/>
            <person name="Han X.H."/>
            <person name="Huang E.J."/>
            <person name="Li L.F."/>
            <person name="Wei W."/>
            <person name="Gao Y.C."/>
            <person name="Liu J.Z."/>
            <person name="Shao H.Z."/>
            <person name="Wang X."/>
            <person name="Wang C.C."/>
            <person name="Yang T.C."/>
            <person name="Huo Q.B."/>
            <person name="Li W."/>
            <person name="Chen H.Y."/>
            <person name="Chen S.E."/>
            <person name="Zhou L.G."/>
            <person name="Ni X.B."/>
            <person name="Tian J.H."/>
            <person name="Sheng Y."/>
            <person name="Liu T."/>
            <person name="Pan Y.S."/>
            <person name="Xia L.Y."/>
            <person name="Li J."/>
            <person name="Zhao F."/>
            <person name="Cao W.C."/>
        </authorList>
    </citation>
    <scope>NUCLEOTIDE SEQUENCE</scope>
    <source>
        <strain evidence="7">Rsan-2018</strain>
    </source>
</reference>
<dbReference type="GO" id="GO:0005634">
    <property type="term" value="C:nucleus"/>
    <property type="evidence" value="ECO:0007669"/>
    <property type="project" value="TreeGrafter"/>
</dbReference>
<feature type="region of interest" description="Disordered" evidence="4">
    <location>
        <begin position="216"/>
        <end position="247"/>
    </location>
</feature>
<dbReference type="GO" id="GO:0042026">
    <property type="term" value="P:protein refolding"/>
    <property type="evidence" value="ECO:0007669"/>
    <property type="project" value="TreeGrafter"/>
</dbReference>
<dbReference type="GO" id="GO:0005737">
    <property type="term" value="C:cytoplasm"/>
    <property type="evidence" value="ECO:0007669"/>
    <property type="project" value="TreeGrafter"/>
</dbReference>
<evidence type="ECO:0000313" key="7">
    <source>
        <dbReference type="EMBL" id="KAH7935837.1"/>
    </source>
</evidence>
<evidence type="ECO:0000313" key="8">
    <source>
        <dbReference type="Proteomes" id="UP000821837"/>
    </source>
</evidence>
<comment type="similarity">
    <text evidence="2 3">Belongs to the small heat shock protein (HSP20) family.</text>
</comment>
<dbReference type="PROSITE" id="PS01031">
    <property type="entry name" value="SHSP"/>
    <property type="match status" value="1"/>
</dbReference>
<dbReference type="EMBL" id="JABSTV010001255">
    <property type="protein sequence ID" value="KAH7935837.1"/>
    <property type="molecule type" value="Genomic_DNA"/>
</dbReference>
<keyword evidence="5" id="KW-0812">Transmembrane</keyword>
<feature type="transmembrane region" description="Helical" evidence="5">
    <location>
        <begin position="189"/>
        <end position="209"/>
    </location>
</feature>
<sequence length="247" mass="27019">MALFPLLSNRGSRCPSDLARRFFEEDDFGGSFLDGELFDPPFYHRRYHLQPHHQQRSSSTGCPARQQGTSVACTPDKFAIRVDTRHFTPEEITVKTQDNSVIIHGKHEEKSDDRGCYVKREFTRRYVLPEDVEPETVKCHLQPNGLLALEAPRKNAPKEQPKAIPIEIKHEGGSGDALKKKSNRPPAKVLIAGGVVVVLFIVLLLLLLLGGGSAESKGHKGTDGGGGGGDGGDINFGGGKWRTNNVS</sequence>
<dbReference type="Pfam" id="PF00011">
    <property type="entry name" value="HSP20"/>
    <property type="match status" value="1"/>
</dbReference>
<dbReference type="AlphaFoldDB" id="A0A9D4SNG6"/>
<evidence type="ECO:0000256" key="1">
    <source>
        <dbReference type="ARBA" id="ARBA00023016"/>
    </source>
</evidence>